<dbReference type="AlphaFoldDB" id="A0A381RZ81"/>
<dbReference type="Gene3D" id="3.40.50.720">
    <property type="entry name" value="NAD(P)-binding Rossmann-like Domain"/>
    <property type="match status" value="1"/>
</dbReference>
<evidence type="ECO:0000256" key="1">
    <source>
        <dbReference type="ARBA" id="ARBA00023002"/>
    </source>
</evidence>
<dbReference type="InterPro" id="IPR006176">
    <property type="entry name" value="3-OHacyl-CoA_DH_NAD-bd"/>
</dbReference>
<evidence type="ECO:0000259" key="2">
    <source>
        <dbReference type="Pfam" id="PF00725"/>
    </source>
</evidence>
<dbReference type="EMBL" id="UINC01002311">
    <property type="protein sequence ID" value="SUZ95277.1"/>
    <property type="molecule type" value="Genomic_DNA"/>
</dbReference>
<evidence type="ECO:0000259" key="3">
    <source>
        <dbReference type="Pfam" id="PF02737"/>
    </source>
</evidence>
<organism evidence="4">
    <name type="scientific">marine metagenome</name>
    <dbReference type="NCBI Taxonomy" id="408172"/>
    <lineage>
        <taxon>unclassified sequences</taxon>
        <taxon>metagenomes</taxon>
        <taxon>ecological metagenomes</taxon>
    </lineage>
</organism>
<dbReference type="Gene3D" id="1.10.1040.10">
    <property type="entry name" value="N-(1-d-carboxylethyl)-l-norvaline Dehydrogenase, domain 2"/>
    <property type="match status" value="1"/>
</dbReference>
<dbReference type="InterPro" id="IPR036291">
    <property type="entry name" value="NAD(P)-bd_dom_sf"/>
</dbReference>
<dbReference type="PANTHER" id="PTHR48075">
    <property type="entry name" value="3-HYDROXYACYL-COA DEHYDROGENASE FAMILY PROTEIN"/>
    <property type="match status" value="1"/>
</dbReference>
<dbReference type="Pfam" id="PF02737">
    <property type="entry name" value="3HCDH_N"/>
    <property type="match status" value="1"/>
</dbReference>
<dbReference type="GO" id="GO:0070403">
    <property type="term" value="F:NAD+ binding"/>
    <property type="evidence" value="ECO:0007669"/>
    <property type="project" value="InterPro"/>
</dbReference>
<dbReference type="Pfam" id="PF00725">
    <property type="entry name" value="3HCDH"/>
    <property type="match status" value="1"/>
</dbReference>
<evidence type="ECO:0000313" key="4">
    <source>
        <dbReference type="EMBL" id="SUZ95277.1"/>
    </source>
</evidence>
<dbReference type="PIRSF" id="PIRSF000105">
    <property type="entry name" value="HCDH"/>
    <property type="match status" value="1"/>
</dbReference>
<feature type="domain" description="3-hydroxyacyl-CoA dehydrogenase C-terminal" evidence="2">
    <location>
        <begin position="188"/>
        <end position="284"/>
    </location>
</feature>
<gene>
    <name evidence="4" type="ORF">METZ01_LOCUS48131</name>
</gene>
<dbReference type="GO" id="GO:0008691">
    <property type="term" value="F:3-hydroxybutyryl-CoA dehydrogenase activity"/>
    <property type="evidence" value="ECO:0007669"/>
    <property type="project" value="TreeGrafter"/>
</dbReference>
<reference evidence="4" key="1">
    <citation type="submission" date="2018-05" db="EMBL/GenBank/DDBJ databases">
        <authorList>
            <person name="Lanie J.A."/>
            <person name="Ng W.-L."/>
            <person name="Kazmierczak K.M."/>
            <person name="Andrzejewski T.M."/>
            <person name="Davidsen T.M."/>
            <person name="Wayne K.J."/>
            <person name="Tettelin H."/>
            <person name="Glass J.I."/>
            <person name="Rusch D."/>
            <person name="Podicherti R."/>
            <person name="Tsui H.-C.T."/>
            <person name="Winkler M.E."/>
        </authorList>
    </citation>
    <scope>NUCLEOTIDE SEQUENCE</scope>
</reference>
<dbReference type="InterPro" id="IPR013328">
    <property type="entry name" value="6PGD_dom2"/>
</dbReference>
<dbReference type="FunFam" id="3.40.50.720:FF:000009">
    <property type="entry name" value="Fatty oxidation complex, alpha subunit"/>
    <property type="match status" value="1"/>
</dbReference>
<proteinExistence type="predicted"/>
<dbReference type="NCBIfam" id="NF005875">
    <property type="entry name" value="PRK07819.1"/>
    <property type="match status" value="1"/>
</dbReference>
<dbReference type="SUPFAM" id="SSF48179">
    <property type="entry name" value="6-phosphogluconate dehydrogenase C-terminal domain-like"/>
    <property type="match status" value="1"/>
</dbReference>
<evidence type="ECO:0008006" key="5">
    <source>
        <dbReference type="Google" id="ProtNLM"/>
    </source>
</evidence>
<dbReference type="InterPro" id="IPR022694">
    <property type="entry name" value="3-OHacyl-CoA_DH"/>
</dbReference>
<dbReference type="SUPFAM" id="SSF51735">
    <property type="entry name" value="NAD(P)-binding Rossmann-fold domains"/>
    <property type="match status" value="1"/>
</dbReference>
<dbReference type="PANTHER" id="PTHR48075:SF9">
    <property type="entry name" value="3-HYDROXYBUTYRYL-COA DEHYDROGENASE"/>
    <property type="match status" value="1"/>
</dbReference>
<protein>
    <recommendedName>
        <fullName evidence="5">3-hydroxyacyl-CoA dehydrogenase NAD binding domain-containing protein</fullName>
    </recommendedName>
</protein>
<feature type="domain" description="3-hydroxyacyl-CoA dehydrogenase NAD binding" evidence="3">
    <location>
        <begin position="5"/>
        <end position="185"/>
    </location>
</feature>
<keyword evidence="1" id="KW-0560">Oxidoreductase</keyword>
<name>A0A381RZ81_9ZZZZ</name>
<dbReference type="GO" id="GO:0006635">
    <property type="term" value="P:fatty acid beta-oxidation"/>
    <property type="evidence" value="ECO:0007669"/>
    <property type="project" value="TreeGrafter"/>
</dbReference>
<dbReference type="InterPro" id="IPR006108">
    <property type="entry name" value="3HC_DH_C"/>
</dbReference>
<accession>A0A381RZ81</accession>
<sequence>MGIQKVGIVGGGQMGGGVAELTAKAGLATVVREVSPEAAERSSGGIRNSLDRALERGKLDEAAHASALDNLSFTTEMADLADCDLVVEAVVESYELKAGIFRELDEVVASPDAVLATNTSSIPIIDIAMNTGRPERVIGMHFFNPAPVMKLVEVIPSVRTDDEVTRVVTAFATDVLDKVVVAAKDRAGFVVNMLLVPYLNAAMRMYADGHASAADIDNGMKLGAAHPMGPLELSDMIGLDTMMLVAETLFAEYGDDFYLPPPLLRRMVAAGHLGRKTGQGFYDYS</sequence>
<dbReference type="InterPro" id="IPR008927">
    <property type="entry name" value="6-PGluconate_DH-like_C_sf"/>
</dbReference>